<dbReference type="Proteomes" id="UP000295636">
    <property type="component" value="Unassembled WGS sequence"/>
</dbReference>
<evidence type="ECO:0000313" key="1">
    <source>
        <dbReference type="EMBL" id="TDF94068.1"/>
    </source>
</evidence>
<proteinExistence type="predicted"/>
<reference evidence="1 2" key="1">
    <citation type="submission" date="2019-03" db="EMBL/GenBank/DDBJ databases">
        <title>This is whole genome sequence of Paenibacillus sp MS74 strain.</title>
        <authorList>
            <person name="Trinh H.N."/>
        </authorList>
    </citation>
    <scope>NUCLEOTIDE SEQUENCE [LARGE SCALE GENOMIC DNA]</scope>
    <source>
        <strain evidence="1 2">MS74</strain>
    </source>
</reference>
<keyword evidence="2" id="KW-1185">Reference proteome</keyword>
<dbReference type="RefSeq" id="WP_133233146.1">
    <property type="nucleotide sequence ID" value="NZ_SMRT01000014.1"/>
</dbReference>
<evidence type="ECO:0000313" key="2">
    <source>
        <dbReference type="Proteomes" id="UP000295636"/>
    </source>
</evidence>
<accession>A0A4R5KH49</accession>
<organism evidence="1 2">
    <name type="scientific">Paenibacillus piri</name>
    <dbReference type="NCBI Taxonomy" id="2547395"/>
    <lineage>
        <taxon>Bacteria</taxon>
        <taxon>Bacillati</taxon>
        <taxon>Bacillota</taxon>
        <taxon>Bacilli</taxon>
        <taxon>Bacillales</taxon>
        <taxon>Paenibacillaceae</taxon>
        <taxon>Paenibacillus</taxon>
    </lineage>
</organism>
<comment type="caution">
    <text evidence="1">The sequence shown here is derived from an EMBL/GenBank/DDBJ whole genome shotgun (WGS) entry which is preliminary data.</text>
</comment>
<dbReference type="AlphaFoldDB" id="A0A4R5KH49"/>
<sequence length="73" mass="8427">MKLKNAVDALVTAVGRLLGGWRQEQISYQVRSTRQFARRWYAAYLSVFVKSGAVRGLSSTYDRNLVYLVNIQW</sequence>
<gene>
    <name evidence="1" type="ORF">E1757_24525</name>
</gene>
<name>A0A4R5KH49_9BACL</name>
<dbReference type="EMBL" id="SMRT01000014">
    <property type="protein sequence ID" value="TDF94068.1"/>
    <property type="molecule type" value="Genomic_DNA"/>
</dbReference>
<protein>
    <submittedName>
        <fullName evidence="1">Uncharacterized protein</fullName>
    </submittedName>
</protein>